<evidence type="ECO:0000313" key="12">
    <source>
        <dbReference type="Proteomes" id="UP000642107"/>
    </source>
</evidence>
<keyword evidence="5 10" id="KW-0472">Membrane</keyword>
<comment type="caution">
    <text evidence="11">The sequence shown here is derived from an EMBL/GenBank/DDBJ whole genome shotgun (WGS) entry which is preliminary data.</text>
</comment>
<feature type="binding site" evidence="10">
    <location>
        <position position="75"/>
    </location>
    <ligand>
        <name>Na(+)</name>
        <dbReference type="ChEBI" id="CHEBI:29101"/>
        <note>structural</note>
    </ligand>
</feature>
<comment type="catalytic activity">
    <reaction evidence="8">
        <text>fluoride(in) = fluoride(out)</text>
        <dbReference type="Rhea" id="RHEA:76159"/>
        <dbReference type="ChEBI" id="CHEBI:17051"/>
    </reaction>
    <physiologicalReaction direction="left-to-right" evidence="8">
        <dbReference type="Rhea" id="RHEA:76160"/>
    </physiologicalReaction>
</comment>
<evidence type="ECO:0000256" key="9">
    <source>
        <dbReference type="ARBA" id="ARBA00049940"/>
    </source>
</evidence>
<dbReference type="HAMAP" id="MF_00454">
    <property type="entry name" value="FluC"/>
    <property type="match status" value="1"/>
</dbReference>
<evidence type="ECO:0000256" key="10">
    <source>
        <dbReference type="HAMAP-Rule" id="MF_00454"/>
    </source>
</evidence>
<feature type="transmembrane region" description="Helical" evidence="10">
    <location>
        <begin position="33"/>
        <end position="52"/>
    </location>
</feature>
<comment type="subcellular location">
    <subcellularLocation>
        <location evidence="1 10">Cell membrane</location>
        <topology evidence="1 10">Multi-pass membrane protein</topology>
    </subcellularLocation>
</comment>
<dbReference type="Pfam" id="PF02537">
    <property type="entry name" value="CRCB"/>
    <property type="match status" value="1"/>
</dbReference>
<dbReference type="Proteomes" id="UP000642107">
    <property type="component" value="Unassembled WGS sequence"/>
</dbReference>
<dbReference type="InterPro" id="IPR003691">
    <property type="entry name" value="FluC"/>
</dbReference>
<dbReference type="EMBL" id="JACZDF010000003">
    <property type="protein sequence ID" value="MBD9699155.1"/>
    <property type="molecule type" value="Genomic_DNA"/>
</dbReference>
<keyword evidence="3 10" id="KW-0812">Transmembrane</keyword>
<keyword evidence="12" id="KW-1185">Reference proteome</keyword>
<comment type="similarity">
    <text evidence="7 10">Belongs to the fluoride channel Fluc/FEX (TC 1.A.43) family.</text>
</comment>
<gene>
    <name evidence="10" type="primary">fluC</name>
    <name evidence="10" type="synonym">crcB</name>
    <name evidence="11" type="ORF">IGS67_06575</name>
</gene>
<name>A0ABR9DPU1_9MICO</name>
<organism evidence="11 12">
    <name type="scientific">Flavimobilis rhizosphaerae</name>
    <dbReference type="NCBI Taxonomy" id="2775421"/>
    <lineage>
        <taxon>Bacteria</taxon>
        <taxon>Bacillati</taxon>
        <taxon>Actinomycetota</taxon>
        <taxon>Actinomycetes</taxon>
        <taxon>Micrococcales</taxon>
        <taxon>Jonesiaceae</taxon>
        <taxon>Flavimobilis</taxon>
    </lineage>
</organism>
<keyword evidence="10" id="KW-0915">Sodium</keyword>
<feature type="binding site" evidence="10">
    <location>
        <position position="72"/>
    </location>
    <ligand>
        <name>Na(+)</name>
        <dbReference type="ChEBI" id="CHEBI:29101"/>
        <note>structural</note>
    </ligand>
</feature>
<feature type="transmembrane region" description="Helical" evidence="10">
    <location>
        <begin position="64"/>
        <end position="88"/>
    </location>
</feature>
<comment type="activity regulation">
    <text evidence="10">Na(+) is not transported, but it plays an essential structural role and its presence is essential for fluoride channel function.</text>
</comment>
<evidence type="ECO:0000256" key="4">
    <source>
        <dbReference type="ARBA" id="ARBA00022989"/>
    </source>
</evidence>
<evidence type="ECO:0000256" key="2">
    <source>
        <dbReference type="ARBA" id="ARBA00022475"/>
    </source>
</evidence>
<keyword evidence="10" id="KW-0479">Metal-binding</keyword>
<evidence type="ECO:0000256" key="5">
    <source>
        <dbReference type="ARBA" id="ARBA00023136"/>
    </source>
</evidence>
<sequence>MIVGLVLLGGVGAATRFWVDGAIRARRSGPMPVATMTINVVGSLLIGVLLSLQVGGVLAPDGFAMLATGFCGGFTTFSTAMVEAARLLQEGDVRRAWGSVALTLVLSVAAASAGVAVTSALT</sequence>
<evidence type="ECO:0000256" key="6">
    <source>
        <dbReference type="ARBA" id="ARBA00023303"/>
    </source>
</evidence>
<dbReference type="PANTHER" id="PTHR28259:SF1">
    <property type="entry name" value="FLUORIDE EXPORT PROTEIN 1-RELATED"/>
    <property type="match status" value="1"/>
</dbReference>
<evidence type="ECO:0000256" key="7">
    <source>
        <dbReference type="ARBA" id="ARBA00035120"/>
    </source>
</evidence>
<reference evidence="11 12" key="1">
    <citation type="submission" date="2020-09" db="EMBL/GenBank/DDBJ databases">
        <title>Flavimobilis rhizosphaerae sp. nov., isolated from rhizosphere soil of Spartina alterniflora.</title>
        <authorList>
            <person name="Hanqin C."/>
        </authorList>
    </citation>
    <scope>NUCLEOTIDE SEQUENCE [LARGE SCALE GENOMIC DNA]</scope>
    <source>
        <strain evidence="11 12">GY 10621</strain>
    </source>
</reference>
<evidence type="ECO:0000256" key="8">
    <source>
        <dbReference type="ARBA" id="ARBA00035585"/>
    </source>
</evidence>
<keyword evidence="2 10" id="KW-1003">Cell membrane</keyword>
<evidence type="ECO:0000256" key="1">
    <source>
        <dbReference type="ARBA" id="ARBA00004651"/>
    </source>
</evidence>
<dbReference type="PANTHER" id="PTHR28259">
    <property type="entry name" value="FLUORIDE EXPORT PROTEIN 1-RELATED"/>
    <property type="match status" value="1"/>
</dbReference>
<feature type="transmembrane region" description="Helical" evidence="10">
    <location>
        <begin position="100"/>
        <end position="121"/>
    </location>
</feature>
<evidence type="ECO:0000313" key="11">
    <source>
        <dbReference type="EMBL" id="MBD9699155.1"/>
    </source>
</evidence>
<keyword evidence="4 10" id="KW-1133">Transmembrane helix</keyword>
<proteinExistence type="inferred from homology"/>
<keyword evidence="6 10" id="KW-0407">Ion channel</keyword>
<comment type="function">
    <text evidence="9 10">Fluoride-specific ion channel. Important for reducing fluoride concentration in the cell, thus reducing its toxicity.</text>
</comment>
<protein>
    <recommendedName>
        <fullName evidence="10">Fluoride-specific ion channel FluC</fullName>
    </recommendedName>
</protein>
<accession>A0ABR9DPU1</accession>
<dbReference type="RefSeq" id="WP_192279006.1">
    <property type="nucleotide sequence ID" value="NZ_JACZDF010000003.1"/>
</dbReference>
<keyword evidence="10" id="KW-0406">Ion transport</keyword>
<keyword evidence="10" id="KW-0813">Transport</keyword>
<evidence type="ECO:0000256" key="3">
    <source>
        <dbReference type="ARBA" id="ARBA00022692"/>
    </source>
</evidence>